<evidence type="ECO:0008006" key="3">
    <source>
        <dbReference type="Google" id="ProtNLM"/>
    </source>
</evidence>
<name>A0ABC8EBZ4_CLOTA</name>
<dbReference type="RefSeq" id="WP_317724997.1">
    <property type="nucleotide sequence ID" value="NZ_AP026818.1"/>
</dbReference>
<dbReference type="Proteomes" id="UP001321763">
    <property type="component" value="Chromosome"/>
</dbReference>
<dbReference type="AlphaFoldDB" id="A0ABC8EBZ4"/>
<sequence length="52" mass="6202">MEIILISMLTCIAMVAVSVKYSIKKVQAIKQKELARPDYIRMEEWNDRQRNF</sequence>
<reference evidence="1 2" key="1">
    <citation type="submission" date="2022-09" db="EMBL/GenBank/DDBJ databases">
        <title>complete genome sequences of Clostridium tetani str. KHSU-234311-028 isolated from soil.</title>
        <authorList>
            <person name="Sekizuka T."/>
            <person name="Shitada C."/>
            <person name="Takahashi M."/>
            <person name="Kuroda M."/>
        </authorList>
    </citation>
    <scope>NUCLEOTIDE SEQUENCE [LARGE SCALE GENOMIC DNA]</scope>
    <source>
        <strain evidence="1 2">KHSU-234311-028</strain>
    </source>
</reference>
<organism evidence="1 2">
    <name type="scientific">Clostridium tetani</name>
    <dbReference type="NCBI Taxonomy" id="1513"/>
    <lineage>
        <taxon>Bacteria</taxon>
        <taxon>Bacillati</taxon>
        <taxon>Bacillota</taxon>
        <taxon>Clostridia</taxon>
        <taxon>Eubacteriales</taxon>
        <taxon>Clostridiaceae</taxon>
        <taxon>Clostridium</taxon>
    </lineage>
</organism>
<gene>
    <name evidence="1" type="ORF">K234311028_12860</name>
</gene>
<evidence type="ECO:0000313" key="2">
    <source>
        <dbReference type="Proteomes" id="UP001321763"/>
    </source>
</evidence>
<proteinExistence type="predicted"/>
<dbReference type="EMBL" id="AP026818">
    <property type="protein sequence ID" value="BDR81040.1"/>
    <property type="molecule type" value="Genomic_DNA"/>
</dbReference>
<evidence type="ECO:0000313" key="1">
    <source>
        <dbReference type="EMBL" id="BDR81040.1"/>
    </source>
</evidence>
<accession>A0ABC8EBZ4</accession>
<protein>
    <recommendedName>
        <fullName evidence="3">Phage protein</fullName>
    </recommendedName>
</protein>